<gene>
    <name evidence="8" type="ORF">NS331_12960</name>
</gene>
<evidence type="ECO:0000313" key="8">
    <source>
        <dbReference type="EMBL" id="KTT20922.1"/>
    </source>
</evidence>
<evidence type="ECO:0000259" key="6">
    <source>
        <dbReference type="Pfam" id="PF03888"/>
    </source>
</evidence>
<keyword evidence="9" id="KW-1185">Reference proteome</keyword>
<dbReference type="PATRIC" id="fig|433924.3.peg.4649"/>
<dbReference type="GO" id="GO:0030288">
    <property type="term" value="C:outer membrane-bounded periplasmic space"/>
    <property type="evidence" value="ECO:0007669"/>
    <property type="project" value="TreeGrafter"/>
</dbReference>
<protein>
    <recommendedName>
        <fullName evidence="10">MucB/RseB-like sigma(E) regulatory protein</fullName>
    </recommendedName>
</protein>
<dbReference type="InterPro" id="IPR033436">
    <property type="entry name" value="MucB/RseB_C"/>
</dbReference>
<comment type="subcellular location">
    <subcellularLocation>
        <location evidence="1">Periplasm</location>
    </subcellularLocation>
</comment>
<evidence type="ECO:0000313" key="9">
    <source>
        <dbReference type="Proteomes" id="UP000072741"/>
    </source>
</evidence>
<dbReference type="InterPro" id="IPR005588">
    <property type="entry name" value="MucB_RseB"/>
</dbReference>
<comment type="caution">
    <text evidence="8">The sequence shown here is derived from an EMBL/GenBank/DDBJ whole genome shotgun (WGS) entry which is preliminary data.</text>
</comment>
<evidence type="ECO:0000256" key="3">
    <source>
        <dbReference type="ARBA" id="ARBA00022729"/>
    </source>
</evidence>
<evidence type="ECO:0000256" key="1">
    <source>
        <dbReference type="ARBA" id="ARBA00004418"/>
    </source>
</evidence>
<evidence type="ECO:0008006" key="10">
    <source>
        <dbReference type="Google" id="ProtNLM"/>
    </source>
</evidence>
<dbReference type="GO" id="GO:0032885">
    <property type="term" value="P:regulation of polysaccharide biosynthetic process"/>
    <property type="evidence" value="ECO:0007669"/>
    <property type="project" value="TreeGrafter"/>
</dbReference>
<dbReference type="InterPro" id="IPR033434">
    <property type="entry name" value="MucB/RseB_N"/>
</dbReference>
<reference evidence="8 9" key="1">
    <citation type="journal article" date="2016" name="Front. Microbiol.">
        <title>Genomic Resource of Rice Seed Associated Bacteria.</title>
        <authorList>
            <person name="Midha S."/>
            <person name="Bansal K."/>
            <person name="Sharma S."/>
            <person name="Kumar N."/>
            <person name="Patil P.P."/>
            <person name="Chaudhry V."/>
            <person name="Patil P.B."/>
        </authorList>
    </citation>
    <scope>NUCLEOTIDE SEQUENCE [LARGE SCALE GENOMIC DNA]</scope>
    <source>
        <strain evidence="8 9">NS331</strain>
    </source>
</reference>
<evidence type="ECO:0000256" key="2">
    <source>
        <dbReference type="ARBA" id="ARBA00008150"/>
    </source>
</evidence>
<feature type="domain" description="MucB/RseB N-terminal" evidence="6">
    <location>
        <begin position="56"/>
        <end position="232"/>
    </location>
</feature>
<dbReference type="OrthoDB" id="7067274at2"/>
<accession>A0A147GTG2</accession>
<evidence type="ECO:0000259" key="7">
    <source>
        <dbReference type="Pfam" id="PF17188"/>
    </source>
</evidence>
<dbReference type="Pfam" id="PF03888">
    <property type="entry name" value="MucB_RseB"/>
    <property type="match status" value="1"/>
</dbReference>
<dbReference type="InterPro" id="IPR038484">
    <property type="entry name" value="MucB/RseB_C_sf"/>
</dbReference>
<proteinExistence type="inferred from homology"/>
<dbReference type="CDD" id="cd16327">
    <property type="entry name" value="RseB"/>
    <property type="match status" value="1"/>
</dbReference>
<dbReference type="Proteomes" id="UP000072741">
    <property type="component" value="Unassembled WGS sequence"/>
</dbReference>
<feature type="chain" id="PRO_5007546660" description="MucB/RseB-like sigma(E) regulatory protein" evidence="5">
    <location>
        <begin position="30"/>
        <end position="360"/>
    </location>
</feature>
<dbReference type="Gene3D" id="2.50.20.10">
    <property type="entry name" value="Lipoprotein localisation LolA/LolB/LppX"/>
    <property type="match status" value="1"/>
</dbReference>
<dbReference type="PANTHER" id="PTHR38782:SF1">
    <property type="entry name" value="SIGMA-E FACTOR REGULATORY PROTEIN RSEB"/>
    <property type="match status" value="1"/>
</dbReference>
<keyword evidence="4" id="KW-0574">Periplasm</keyword>
<organism evidence="8 9">
    <name type="scientific">Pseudacidovorax intermedius</name>
    <dbReference type="NCBI Taxonomy" id="433924"/>
    <lineage>
        <taxon>Bacteria</taxon>
        <taxon>Pseudomonadati</taxon>
        <taxon>Pseudomonadota</taxon>
        <taxon>Betaproteobacteria</taxon>
        <taxon>Burkholderiales</taxon>
        <taxon>Comamonadaceae</taxon>
        <taxon>Pseudacidovorax</taxon>
    </lineage>
</organism>
<comment type="similarity">
    <text evidence="2">Belongs to the RseB family.</text>
</comment>
<dbReference type="RefSeq" id="WP_058642404.1">
    <property type="nucleotide sequence ID" value="NZ_LDSL01000074.1"/>
</dbReference>
<keyword evidence="3 5" id="KW-0732">Signal</keyword>
<dbReference type="PIRSF" id="PIRSF005427">
    <property type="entry name" value="RseB"/>
    <property type="match status" value="1"/>
</dbReference>
<evidence type="ECO:0000256" key="4">
    <source>
        <dbReference type="ARBA" id="ARBA00022764"/>
    </source>
</evidence>
<dbReference type="EMBL" id="LDSL01000074">
    <property type="protein sequence ID" value="KTT20922.1"/>
    <property type="molecule type" value="Genomic_DNA"/>
</dbReference>
<dbReference type="Gene3D" id="3.30.200.100">
    <property type="entry name" value="MucB/RseB, C-terminal domain"/>
    <property type="match status" value="1"/>
</dbReference>
<name>A0A147GTG2_9BURK</name>
<dbReference type="PANTHER" id="PTHR38782">
    <property type="match status" value="1"/>
</dbReference>
<feature type="signal peptide" evidence="5">
    <location>
        <begin position="1"/>
        <end position="29"/>
    </location>
</feature>
<dbReference type="InterPro" id="IPR006311">
    <property type="entry name" value="TAT_signal"/>
</dbReference>
<evidence type="ECO:0000256" key="5">
    <source>
        <dbReference type="SAM" id="SignalP"/>
    </source>
</evidence>
<dbReference type="AlphaFoldDB" id="A0A147GTG2"/>
<dbReference type="GO" id="GO:0045152">
    <property type="term" value="F:antisigma factor binding"/>
    <property type="evidence" value="ECO:0007669"/>
    <property type="project" value="TreeGrafter"/>
</dbReference>
<dbReference type="Pfam" id="PF17188">
    <property type="entry name" value="MucB_RseB_C"/>
    <property type="match status" value="1"/>
</dbReference>
<dbReference type="PROSITE" id="PS51318">
    <property type="entry name" value="TAT"/>
    <property type="match status" value="1"/>
</dbReference>
<feature type="domain" description="MucB/RseB C-terminal" evidence="7">
    <location>
        <begin position="252"/>
        <end position="355"/>
    </location>
</feature>
<sequence>MHVSPASRRRLVATVPAALLVLAAAPSLAQPVPPAAAGPGAVAGTPSPVPAPGAGAIDWLRRMHEAARTTEYVGTFVVSTGAGALSSARIWHACEGAVCVERVETLSGPQRSTFRRNELVRTFLPDQRLVKTEQRENLDVFPNLLGATESSIAEFYDARPLGRGRVAGIDTDVVQIVAKDAMRFGYRAWCERRSGLVLKLQTLDARGAVVEQSAFSELQFEEPVPVVALTEMMDNTQGWKAERSKLEPVKPEAEGWALSQPVPGFKPVSSYMRPIGEPKFFFGPRKRILQWTFSDGLATVSLFIEPYGDQVRQEAAQALGATYTLSRRLPDPAGDWWLTAMGEVPPRTLEAFARALVRNR</sequence>